<proteinExistence type="predicted"/>
<dbReference type="AlphaFoldDB" id="A0A383ETF5"/>
<dbReference type="EMBL" id="UINC01228340">
    <property type="protein sequence ID" value="SVE59610.1"/>
    <property type="molecule type" value="Genomic_DNA"/>
</dbReference>
<gene>
    <name evidence="1" type="ORF">METZ01_LOCUS512464</name>
</gene>
<dbReference type="SUPFAM" id="SSF56954">
    <property type="entry name" value="Outer membrane efflux proteins (OEP)"/>
    <property type="match status" value="1"/>
</dbReference>
<evidence type="ECO:0000313" key="1">
    <source>
        <dbReference type="EMBL" id="SVE59610.1"/>
    </source>
</evidence>
<dbReference type="PROSITE" id="PS51257">
    <property type="entry name" value="PROKAR_LIPOPROTEIN"/>
    <property type="match status" value="1"/>
</dbReference>
<accession>A0A383ETF5</accession>
<reference evidence="1" key="1">
    <citation type="submission" date="2018-05" db="EMBL/GenBank/DDBJ databases">
        <authorList>
            <person name="Lanie J.A."/>
            <person name="Ng W.-L."/>
            <person name="Kazmierczak K.M."/>
            <person name="Andrzejewski T.M."/>
            <person name="Davidsen T.M."/>
            <person name="Wayne K.J."/>
            <person name="Tettelin H."/>
            <person name="Glass J.I."/>
            <person name="Rusch D."/>
            <person name="Podicherti R."/>
            <person name="Tsui H.-C.T."/>
            <person name="Winkler M.E."/>
        </authorList>
    </citation>
    <scope>NUCLEOTIDE SEQUENCE</scope>
</reference>
<name>A0A383ETF5_9ZZZZ</name>
<feature type="non-terminal residue" evidence="1">
    <location>
        <position position="136"/>
    </location>
</feature>
<sequence>MKQATQFIVVNLLLIVVGCKVPLPDRARAPFIVPAKWHSNHSSTNEPAGNWWTQFGDIRLSLLVHEALANNLNLQVAANRLEQSLLYADVALTRQPSLEASLNTTKQRMNFIGLPIPGANVLTSRSESHGISLSSS</sequence>
<protein>
    <submittedName>
        <fullName evidence="1">Uncharacterized protein</fullName>
    </submittedName>
</protein>
<organism evidence="1">
    <name type="scientific">marine metagenome</name>
    <dbReference type="NCBI Taxonomy" id="408172"/>
    <lineage>
        <taxon>unclassified sequences</taxon>
        <taxon>metagenomes</taxon>
        <taxon>ecological metagenomes</taxon>
    </lineage>
</organism>
<dbReference type="Gene3D" id="1.20.1600.10">
    <property type="entry name" value="Outer membrane efflux proteins (OEP)"/>
    <property type="match status" value="1"/>
</dbReference>